<feature type="compositionally biased region" description="Polar residues" evidence="1">
    <location>
        <begin position="138"/>
        <end position="149"/>
    </location>
</feature>
<evidence type="ECO:0000313" key="4">
    <source>
        <dbReference type="Proteomes" id="UP000494115"/>
    </source>
</evidence>
<feature type="compositionally biased region" description="Low complexity" evidence="1">
    <location>
        <begin position="156"/>
        <end position="167"/>
    </location>
</feature>
<proteinExistence type="predicted"/>
<accession>A0A6S7B4A2</accession>
<dbReference type="AlphaFoldDB" id="A0A6S7B4A2"/>
<evidence type="ECO:0000313" key="3">
    <source>
        <dbReference type="EMBL" id="CAB3786627.1"/>
    </source>
</evidence>
<dbReference type="EMBL" id="CADIKM010000008">
    <property type="protein sequence ID" value="CAB3786627.1"/>
    <property type="molecule type" value="Genomic_DNA"/>
</dbReference>
<feature type="signal peptide" evidence="2">
    <location>
        <begin position="1"/>
        <end position="24"/>
    </location>
</feature>
<reference evidence="3 4" key="1">
    <citation type="submission" date="2020-04" db="EMBL/GenBank/DDBJ databases">
        <authorList>
            <person name="De Canck E."/>
        </authorList>
    </citation>
    <scope>NUCLEOTIDE SEQUENCE [LARGE SCALE GENOMIC DNA]</scope>
    <source>
        <strain evidence="3 4">LMG 28138</strain>
    </source>
</reference>
<dbReference type="Proteomes" id="UP000494115">
    <property type="component" value="Unassembled WGS sequence"/>
</dbReference>
<evidence type="ECO:0000256" key="2">
    <source>
        <dbReference type="SAM" id="SignalP"/>
    </source>
</evidence>
<evidence type="ECO:0000256" key="1">
    <source>
        <dbReference type="SAM" id="MobiDB-lite"/>
    </source>
</evidence>
<keyword evidence="4" id="KW-1185">Reference proteome</keyword>
<feature type="chain" id="PRO_5029012843" evidence="2">
    <location>
        <begin position="25"/>
        <end position="178"/>
    </location>
</feature>
<gene>
    <name evidence="3" type="ORF">LMG28138_02262</name>
</gene>
<keyword evidence="2" id="KW-0732">Signal</keyword>
<feature type="compositionally biased region" description="Basic and acidic residues" evidence="1">
    <location>
        <begin position="113"/>
        <end position="134"/>
    </location>
</feature>
<feature type="region of interest" description="Disordered" evidence="1">
    <location>
        <begin position="24"/>
        <end position="178"/>
    </location>
</feature>
<feature type="compositionally biased region" description="Low complexity" evidence="1">
    <location>
        <begin position="52"/>
        <end position="72"/>
    </location>
</feature>
<dbReference type="RefSeq" id="WP_425511412.1">
    <property type="nucleotide sequence ID" value="NZ_CADIKM010000008.1"/>
</dbReference>
<sequence>MKPLLVAAGALSAMLVLAATPALAADPGKDNPLAVPPQVDSTRTTPPPPPGAAQRAPAVPANAAAAAPPAAASSKPVSPNEAAGLPDLDAINRTPAKNGSASSKVEFPQQREPSFHEKDRSGTEITEYRDHAKPTEINVHSNFGTNYQMSPPPDDSPNIPNSGNGPNTGRVPSIHITY</sequence>
<protein>
    <submittedName>
        <fullName evidence="3">Uncharacterized protein</fullName>
    </submittedName>
</protein>
<name>A0A6S7B4A2_9BURK</name>
<organism evidence="3 4">
    <name type="scientific">Pararobbsia alpina</name>
    <dbReference type="NCBI Taxonomy" id="621374"/>
    <lineage>
        <taxon>Bacteria</taxon>
        <taxon>Pseudomonadati</taxon>
        <taxon>Pseudomonadota</taxon>
        <taxon>Betaproteobacteria</taxon>
        <taxon>Burkholderiales</taxon>
        <taxon>Burkholderiaceae</taxon>
        <taxon>Pararobbsia</taxon>
    </lineage>
</organism>